<reference evidence="4" key="1">
    <citation type="submission" date="2023-01" db="EMBL/GenBank/DDBJ databases">
        <title>Comparative Genomic Analysis of the Clinically-Derived Winkia Strain NY0527 Provides Evidence into the Taxonomic Reassignment of Winkia neuii and Characterizes Their Virulence Traits.</title>
        <authorList>
            <person name="Cai X."/>
            <person name="Peng Y."/>
            <person name="Li M."/>
            <person name="Qiu Y."/>
            <person name="Wang Y."/>
            <person name="Xu L."/>
            <person name="Hou Q."/>
        </authorList>
    </citation>
    <scope>NUCLEOTIDE SEQUENCE</scope>
    <source>
        <strain evidence="4">NY0527</strain>
    </source>
</reference>
<sequence length="684" mass="72738">MLKTSGRIGLLKRALAALVAGFVMLALFPAAASAADENTFENVKANSSVQNFSLDMGGTLKVWAATLEKNTTSKTVKVALYGQLGFPYSSTDLGVEEFDGKLLLPDDNSLKYNQAISASLEWAPEDTNGKYDKTLFRLGSPIWVKGDSVVLNLKGQQPITVKIDSAPKKLDTKELEGALAEHDRDYQAATSAGIKIKEGTDAAYKQTKAAAEFLVGQAKAGTAGISQDDLAKMRDEVNKAFKKIEPAPFNREPLQRLIAEADKKLAENGKDSKRYTKASYDALTSALAEAANLVDAKDLTSILAPGEAGPLNTHADFDRAAKALTAAIAGLVKEEYKAPDLVELQKAFDEAVAKTPAKGNGWTVASRTPFLDAIKKVQNSLPTGFPYASQADVDALTKQLKDTQAKLVEEKLDPAKKVTVKFTYVHPSENGPTDLLTEPFKDEAGVPVSAELKVVEGQEVRIGLSDPLIKKFDGYKPAVFSLNSEDGSRPLARVLRDRDGRHYLVFKAEAKNEAKVASLQIQYVKGTPDAEPEVKPEDPKVDPKVDPKSEGETKQESKPDKTDAGTQTGDVPRQEPAGVGEQTGPGAGEAAKEGKGKKLAGTEKPAADCCGGHKAGKAQVGKEKAPKQVKVAKTIVSERQVTLSDNGKAPLAHTGTAGISLAGASVVALTLGAGLVVRRRAQRG</sequence>
<feature type="transmembrane region" description="Helical" evidence="2">
    <location>
        <begin position="657"/>
        <end position="677"/>
    </location>
</feature>
<proteinExistence type="predicted"/>
<dbReference type="KEGG" id="wne:PIG85_09020"/>
<feature type="compositionally biased region" description="Basic and acidic residues" evidence="1">
    <location>
        <begin position="532"/>
        <end position="563"/>
    </location>
</feature>
<keyword evidence="2" id="KW-0812">Transmembrane</keyword>
<keyword evidence="2" id="KW-0472">Membrane</keyword>
<dbReference type="EMBL" id="CP116394">
    <property type="protein sequence ID" value="WCE45773.1"/>
    <property type="molecule type" value="Genomic_DNA"/>
</dbReference>
<dbReference type="Gene3D" id="1.20.1270.90">
    <property type="entry name" value="AF1782-like"/>
    <property type="match status" value="2"/>
</dbReference>
<evidence type="ECO:0008006" key="6">
    <source>
        <dbReference type="Google" id="ProtNLM"/>
    </source>
</evidence>
<gene>
    <name evidence="4" type="ORF">PIG85_09020</name>
</gene>
<organism evidence="4 5">
    <name type="scientific">Winkia neuii subsp. anitrata</name>
    <dbReference type="NCBI Taxonomy" id="29318"/>
    <lineage>
        <taxon>Bacteria</taxon>
        <taxon>Bacillati</taxon>
        <taxon>Actinomycetota</taxon>
        <taxon>Actinomycetes</taxon>
        <taxon>Actinomycetales</taxon>
        <taxon>Actinomycetaceae</taxon>
        <taxon>Winkia</taxon>
    </lineage>
</organism>
<keyword evidence="3" id="KW-0732">Signal</keyword>
<feature type="signal peptide" evidence="3">
    <location>
        <begin position="1"/>
        <end position="34"/>
    </location>
</feature>
<dbReference type="RefSeq" id="WP_004808424.1">
    <property type="nucleotide sequence ID" value="NZ_CP116394.1"/>
</dbReference>
<name>A0AB38XNA0_9ACTO</name>
<evidence type="ECO:0000256" key="3">
    <source>
        <dbReference type="SAM" id="SignalP"/>
    </source>
</evidence>
<evidence type="ECO:0000313" key="4">
    <source>
        <dbReference type="EMBL" id="WCE45773.1"/>
    </source>
</evidence>
<evidence type="ECO:0000256" key="1">
    <source>
        <dbReference type="SAM" id="MobiDB-lite"/>
    </source>
</evidence>
<accession>A0AB38XNA0</accession>
<keyword evidence="2" id="KW-1133">Transmembrane helix</keyword>
<protein>
    <recommendedName>
        <fullName evidence="6">Gram-positive cocci surface proteins LPxTG domain-containing protein</fullName>
    </recommendedName>
</protein>
<dbReference type="AlphaFoldDB" id="A0AB38XNA0"/>
<feature type="chain" id="PRO_5044339953" description="Gram-positive cocci surface proteins LPxTG domain-containing protein" evidence="3">
    <location>
        <begin position="35"/>
        <end position="684"/>
    </location>
</feature>
<evidence type="ECO:0000256" key="2">
    <source>
        <dbReference type="SAM" id="Phobius"/>
    </source>
</evidence>
<evidence type="ECO:0000313" key="5">
    <source>
        <dbReference type="Proteomes" id="UP001211044"/>
    </source>
</evidence>
<feature type="region of interest" description="Disordered" evidence="1">
    <location>
        <begin position="527"/>
        <end position="627"/>
    </location>
</feature>
<dbReference type="Proteomes" id="UP001211044">
    <property type="component" value="Chromosome"/>
</dbReference>